<gene>
    <name evidence="2" type="ORF">MOV92_09640</name>
</gene>
<dbReference type="RefSeq" id="WP_148648826.1">
    <property type="nucleotide sequence ID" value="NZ_CP011131.1"/>
</dbReference>
<sequence>MKRVDTPRFSARLRALPMALLLAGAMVPAGAAATCNVEIINQRTVVTATVVLGLSESCSAPIAAFPSPFTCETEVLGLRSGGNDSFHQYDSGMPDLAECTTQDEIVVCYADGQAPPSDVAFECKAEIHRALLDLFPATATSACGCASLKSTGR</sequence>
<dbReference type="Proteomes" id="UP000829194">
    <property type="component" value="Chromosome"/>
</dbReference>
<proteinExistence type="predicted"/>
<feature type="chain" id="PRO_5045149654" description="Secreted protein" evidence="1">
    <location>
        <begin position="32"/>
        <end position="153"/>
    </location>
</feature>
<name>A0ABY3XIN2_9GAMM</name>
<keyword evidence="1" id="KW-0732">Signal</keyword>
<dbReference type="EMBL" id="CP093547">
    <property type="protein sequence ID" value="UNP31478.1"/>
    <property type="molecule type" value="Genomic_DNA"/>
</dbReference>
<evidence type="ECO:0000313" key="3">
    <source>
        <dbReference type="Proteomes" id="UP000829194"/>
    </source>
</evidence>
<evidence type="ECO:0000256" key="1">
    <source>
        <dbReference type="SAM" id="SignalP"/>
    </source>
</evidence>
<feature type="signal peptide" evidence="1">
    <location>
        <begin position="1"/>
        <end position="31"/>
    </location>
</feature>
<accession>A0ABY3XIN2</accession>
<reference evidence="2 3" key="1">
    <citation type="submission" date="2022-03" db="EMBL/GenBank/DDBJ databases">
        <title>Complete genome sequence of Lysobacter capsici VKM B-2533 and Lysobacter gummosus 10.1.1, promising sources of lytic agents.</title>
        <authorList>
            <person name="Tarlachkov S.V."/>
            <person name="Kudryakova I.V."/>
            <person name="Afoshin A.S."/>
            <person name="Leontyevskaya E.A."/>
            <person name="Leontyevskaya N.V."/>
        </authorList>
    </citation>
    <scope>NUCLEOTIDE SEQUENCE [LARGE SCALE GENOMIC DNA]</scope>
    <source>
        <strain evidence="2 3">10.1.1</strain>
    </source>
</reference>
<organism evidence="2 3">
    <name type="scientific">Lysobacter gummosus</name>
    <dbReference type="NCBI Taxonomy" id="262324"/>
    <lineage>
        <taxon>Bacteria</taxon>
        <taxon>Pseudomonadati</taxon>
        <taxon>Pseudomonadota</taxon>
        <taxon>Gammaproteobacteria</taxon>
        <taxon>Lysobacterales</taxon>
        <taxon>Lysobacteraceae</taxon>
        <taxon>Lysobacter</taxon>
    </lineage>
</organism>
<evidence type="ECO:0000313" key="2">
    <source>
        <dbReference type="EMBL" id="UNP31478.1"/>
    </source>
</evidence>
<keyword evidence="3" id="KW-1185">Reference proteome</keyword>
<evidence type="ECO:0008006" key="4">
    <source>
        <dbReference type="Google" id="ProtNLM"/>
    </source>
</evidence>
<protein>
    <recommendedName>
        <fullName evidence="4">Secreted protein</fullName>
    </recommendedName>
</protein>